<dbReference type="GO" id="GO:0008270">
    <property type="term" value="F:zinc ion binding"/>
    <property type="evidence" value="ECO:0007669"/>
    <property type="project" value="UniProtKB-KW"/>
</dbReference>
<keyword evidence="9" id="KW-1185">Reference proteome</keyword>
<feature type="region of interest" description="Disordered" evidence="5">
    <location>
        <begin position="292"/>
        <end position="324"/>
    </location>
</feature>
<keyword evidence="6" id="KW-0812">Transmembrane</keyword>
<accession>A0A8S1H0G8</accession>
<dbReference type="EMBL" id="CAJGYM010000009">
    <property type="protein sequence ID" value="CAD6188703.1"/>
    <property type="molecule type" value="Genomic_DNA"/>
</dbReference>
<dbReference type="GO" id="GO:0061630">
    <property type="term" value="F:ubiquitin protein ligase activity"/>
    <property type="evidence" value="ECO:0007669"/>
    <property type="project" value="TreeGrafter"/>
</dbReference>
<dbReference type="AlphaFoldDB" id="A0A8S1H0G8"/>
<dbReference type="OrthoDB" id="8062037at2759"/>
<evidence type="ECO:0000259" key="7">
    <source>
        <dbReference type="PROSITE" id="PS50089"/>
    </source>
</evidence>
<feature type="region of interest" description="Disordered" evidence="5">
    <location>
        <begin position="349"/>
        <end position="424"/>
    </location>
</feature>
<dbReference type="GO" id="GO:0005634">
    <property type="term" value="C:nucleus"/>
    <property type="evidence" value="ECO:0007669"/>
    <property type="project" value="TreeGrafter"/>
</dbReference>
<keyword evidence="1" id="KW-0479">Metal-binding</keyword>
<gene>
    <name evidence="8" type="ORF">CAUJ_LOCUS4622</name>
</gene>
<dbReference type="SMART" id="SM00184">
    <property type="entry name" value="RING"/>
    <property type="match status" value="1"/>
</dbReference>
<keyword evidence="6" id="KW-1133">Transmembrane helix</keyword>
<dbReference type="Proteomes" id="UP000835052">
    <property type="component" value="Unassembled WGS sequence"/>
</dbReference>
<evidence type="ECO:0000256" key="4">
    <source>
        <dbReference type="PROSITE-ProRule" id="PRU00175"/>
    </source>
</evidence>
<dbReference type="Pfam" id="PF13639">
    <property type="entry name" value="zf-RING_2"/>
    <property type="match status" value="1"/>
</dbReference>
<dbReference type="GO" id="GO:0006511">
    <property type="term" value="P:ubiquitin-dependent protein catabolic process"/>
    <property type="evidence" value="ECO:0007669"/>
    <property type="project" value="TreeGrafter"/>
</dbReference>
<protein>
    <recommendedName>
        <fullName evidence="7">RING-type domain-containing protein</fullName>
    </recommendedName>
</protein>
<proteinExistence type="predicted"/>
<evidence type="ECO:0000256" key="2">
    <source>
        <dbReference type="ARBA" id="ARBA00022771"/>
    </source>
</evidence>
<evidence type="ECO:0000313" key="8">
    <source>
        <dbReference type="EMBL" id="CAD6188703.1"/>
    </source>
</evidence>
<dbReference type="PROSITE" id="PS50089">
    <property type="entry name" value="ZF_RING_2"/>
    <property type="match status" value="1"/>
</dbReference>
<evidence type="ECO:0000256" key="3">
    <source>
        <dbReference type="ARBA" id="ARBA00022833"/>
    </source>
</evidence>
<name>A0A8S1H0G8_9PELO</name>
<keyword evidence="2 4" id="KW-0863">Zinc-finger</keyword>
<dbReference type="InterPro" id="IPR001841">
    <property type="entry name" value="Znf_RING"/>
</dbReference>
<keyword evidence="3" id="KW-0862">Zinc</keyword>
<dbReference type="FunFam" id="3.30.40.10:FF:000825">
    <property type="entry name" value="Protein CBG07640"/>
    <property type="match status" value="1"/>
</dbReference>
<dbReference type="Gene3D" id="3.50.30.30">
    <property type="match status" value="1"/>
</dbReference>
<dbReference type="SUPFAM" id="SSF57850">
    <property type="entry name" value="RING/U-box"/>
    <property type="match status" value="1"/>
</dbReference>
<evidence type="ECO:0000256" key="5">
    <source>
        <dbReference type="SAM" id="MobiDB-lite"/>
    </source>
</evidence>
<feature type="transmembrane region" description="Helical" evidence="6">
    <location>
        <begin position="166"/>
        <end position="190"/>
    </location>
</feature>
<keyword evidence="6" id="KW-0472">Membrane</keyword>
<feature type="domain" description="RING-type" evidence="7">
    <location>
        <begin position="223"/>
        <end position="265"/>
    </location>
</feature>
<dbReference type="Gene3D" id="3.30.40.10">
    <property type="entry name" value="Zinc/RING finger domain, C3HC4 (zinc finger)"/>
    <property type="match status" value="1"/>
</dbReference>
<dbReference type="InterPro" id="IPR051834">
    <property type="entry name" value="RING_finger_E3_ligase"/>
</dbReference>
<organism evidence="8 9">
    <name type="scientific">Caenorhabditis auriculariae</name>
    <dbReference type="NCBI Taxonomy" id="2777116"/>
    <lineage>
        <taxon>Eukaryota</taxon>
        <taxon>Metazoa</taxon>
        <taxon>Ecdysozoa</taxon>
        <taxon>Nematoda</taxon>
        <taxon>Chromadorea</taxon>
        <taxon>Rhabditida</taxon>
        <taxon>Rhabditina</taxon>
        <taxon>Rhabditomorpha</taxon>
        <taxon>Rhabditoidea</taxon>
        <taxon>Rhabditidae</taxon>
        <taxon>Peloderinae</taxon>
        <taxon>Caenorhabditis</taxon>
    </lineage>
</organism>
<dbReference type="PANTHER" id="PTHR45931:SF20">
    <property type="entry name" value="RING-TYPE E3 UBIQUITIN TRANSFERASE"/>
    <property type="match status" value="1"/>
</dbReference>
<evidence type="ECO:0000256" key="6">
    <source>
        <dbReference type="SAM" id="Phobius"/>
    </source>
</evidence>
<feature type="compositionally biased region" description="Low complexity" evidence="5">
    <location>
        <begin position="387"/>
        <end position="404"/>
    </location>
</feature>
<sequence length="424" mass="48306">MTAAQYMIELMRTHGVEELIQRCEAAGANFGGNIFSFSLSELAVGCPVLVDPIDACGPVRGGRNQTLCEHPYALVSRSPREHKCAFSQQAIHVQESDEPIFKMAIIYNFPGEEPVEMSGEEHADSVKIPLLMVSYDCMTEFTKHSYSDGYYIRIRITPTYYELFRYLIPFVIVLGFCVMLFGITLCIRFFRERRRNARKRLSKRNLRKIPVRKYKAGDHPDTCAICLEDFVSGEKLRHLPCRHVYHCKCIDPWLTENRKVCPMCKRRVGDDSDSDSGDDSRRQNVPNLFAAMLPPSSQQSSSTLDVEADVHEEGLSNPPDFHAARQQLNEPPEFEPGCSNIATQIRRMIRRRSDRNRQEDDDNLENATNNRDSESDLSDTSSERRLLQNIVVENEETTNATQEAPEVSEVEVKQPTKESPSTSQ</sequence>
<evidence type="ECO:0000256" key="1">
    <source>
        <dbReference type="ARBA" id="ARBA00022723"/>
    </source>
</evidence>
<dbReference type="InterPro" id="IPR013083">
    <property type="entry name" value="Znf_RING/FYVE/PHD"/>
</dbReference>
<evidence type="ECO:0000313" key="9">
    <source>
        <dbReference type="Proteomes" id="UP000835052"/>
    </source>
</evidence>
<comment type="caution">
    <text evidence="8">The sequence shown here is derived from an EMBL/GenBank/DDBJ whole genome shotgun (WGS) entry which is preliminary data.</text>
</comment>
<dbReference type="PANTHER" id="PTHR45931">
    <property type="entry name" value="SI:CH211-59O9.10"/>
    <property type="match status" value="1"/>
</dbReference>
<reference evidence="8" key="1">
    <citation type="submission" date="2020-10" db="EMBL/GenBank/DDBJ databases">
        <authorList>
            <person name="Kikuchi T."/>
        </authorList>
    </citation>
    <scope>NUCLEOTIDE SEQUENCE</scope>
    <source>
        <strain evidence="8">NKZ352</strain>
    </source>
</reference>